<proteinExistence type="predicted"/>
<dbReference type="InterPro" id="IPR050426">
    <property type="entry name" value="Glycosyltransferase_28"/>
</dbReference>
<dbReference type="Pfam" id="PF06722">
    <property type="entry name" value="EryCIII-like_C"/>
    <property type="match status" value="1"/>
</dbReference>
<dbReference type="GO" id="GO:0017000">
    <property type="term" value="P:antibiotic biosynthetic process"/>
    <property type="evidence" value="ECO:0007669"/>
    <property type="project" value="UniProtKB-ARBA"/>
</dbReference>
<dbReference type="Proteomes" id="UP000027178">
    <property type="component" value="Unassembled WGS sequence"/>
</dbReference>
<dbReference type="RefSeq" id="WP_035867416.1">
    <property type="nucleotide sequence ID" value="NZ_KK853997.1"/>
</dbReference>
<dbReference type="GO" id="GO:0016758">
    <property type="term" value="F:hexosyltransferase activity"/>
    <property type="evidence" value="ECO:0007669"/>
    <property type="project" value="UniProtKB-ARBA"/>
</dbReference>
<dbReference type="EMBL" id="JNBY01000112">
    <property type="protein sequence ID" value="KDN82341.1"/>
    <property type="molecule type" value="Genomic_DNA"/>
</dbReference>
<dbReference type="InterPro" id="IPR002213">
    <property type="entry name" value="UDP_glucos_trans"/>
</dbReference>
<evidence type="ECO:0000313" key="4">
    <source>
        <dbReference type="Proteomes" id="UP000027178"/>
    </source>
</evidence>
<dbReference type="HOGENOM" id="CLU_000537_7_2_11"/>
<evidence type="ECO:0000259" key="2">
    <source>
        <dbReference type="Pfam" id="PF06722"/>
    </source>
</evidence>
<dbReference type="PATRIC" id="fig|1348663.4.peg.5658"/>
<keyword evidence="4" id="KW-1185">Reference proteome</keyword>
<gene>
    <name evidence="3" type="ORF">KCH_58480</name>
</gene>
<dbReference type="GO" id="GO:0008194">
    <property type="term" value="F:UDP-glycosyltransferase activity"/>
    <property type="evidence" value="ECO:0007669"/>
    <property type="project" value="InterPro"/>
</dbReference>
<comment type="caution">
    <text evidence="3">The sequence shown here is derived from an EMBL/GenBank/DDBJ whole genome shotgun (WGS) entry which is preliminary data.</text>
</comment>
<dbReference type="eggNOG" id="COG1819">
    <property type="taxonomic scope" value="Bacteria"/>
</dbReference>
<evidence type="ECO:0000256" key="1">
    <source>
        <dbReference type="ARBA" id="ARBA00022679"/>
    </source>
</evidence>
<dbReference type="OrthoDB" id="764352at2"/>
<sequence length="385" mass="40645">MSRFLLVVPPLAGHVNPASGIADELLARGHQVAWTGTETMLRPLLGPDARIFGTGNRMFRAMGGHGLASLRSLWEGFVVPYARFTLKPLDAVVREFRPDALLVDQHTPAGALVAHRHGLPWATLAPGALELGRPYRHLPRVEAWTAGLLAGLWERAGLPAGEFTDPRFSPHLVLATTGRALLGDLSGLPQLALVGPVLTARPADPAFPWERLEPGRRTVLVTMGTMSDAVGADFLHRTVEALARLGAGVQAVIASPRGALPAALPDSALVVDRAPILELLSRGGLDAVLCHGGMNTVVESLAHGVPVLAAPIRNDQPFVAQRVVEAGAGLRVPFARVGPPVIAERLRRVLDEPSRRTAAESIGRQLLSGGGALAAADRMEALVAP</sequence>
<dbReference type="AlphaFoldDB" id="A0A066YW63"/>
<dbReference type="SUPFAM" id="SSF53756">
    <property type="entry name" value="UDP-Glycosyltransferase/glycogen phosphorylase"/>
    <property type="match status" value="1"/>
</dbReference>
<dbReference type="PANTHER" id="PTHR48050">
    <property type="entry name" value="STEROL 3-BETA-GLUCOSYLTRANSFERASE"/>
    <property type="match status" value="1"/>
</dbReference>
<dbReference type="CDD" id="cd03784">
    <property type="entry name" value="GT1_Gtf-like"/>
    <property type="match status" value="1"/>
</dbReference>
<feature type="domain" description="Erythromycin biosynthesis protein CIII-like C-terminal" evidence="2">
    <location>
        <begin position="238"/>
        <end position="368"/>
    </location>
</feature>
<evidence type="ECO:0000313" key="3">
    <source>
        <dbReference type="EMBL" id="KDN82341.1"/>
    </source>
</evidence>
<reference evidence="3 4" key="1">
    <citation type="submission" date="2014-05" db="EMBL/GenBank/DDBJ databases">
        <title>Draft Genome Sequence of Kitasatospora cheerisanensis KCTC 2395.</title>
        <authorList>
            <person name="Nam D.H."/>
        </authorList>
    </citation>
    <scope>NUCLEOTIDE SEQUENCE [LARGE SCALE GENOMIC DNA]</scope>
    <source>
        <strain evidence="3 4">KCTC 2395</strain>
    </source>
</reference>
<keyword evidence="1 3" id="KW-0808">Transferase</keyword>
<name>A0A066YW63_9ACTN</name>
<dbReference type="PANTHER" id="PTHR48050:SF13">
    <property type="entry name" value="STEROL 3-BETA-GLUCOSYLTRANSFERASE UGT80A2"/>
    <property type="match status" value="1"/>
</dbReference>
<protein>
    <submittedName>
        <fullName evidence="3">Glycosyl transferase</fullName>
    </submittedName>
</protein>
<organism evidence="3 4">
    <name type="scientific">Kitasatospora cheerisanensis KCTC 2395</name>
    <dbReference type="NCBI Taxonomy" id="1348663"/>
    <lineage>
        <taxon>Bacteria</taxon>
        <taxon>Bacillati</taxon>
        <taxon>Actinomycetota</taxon>
        <taxon>Actinomycetes</taxon>
        <taxon>Kitasatosporales</taxon>
        <taxon>Streptomycetaceae</taxon>
        <taxon>Kitasatospora</taxon>
    </lineage>
</organism>
<dbReference type="InterPro" id="IPR010610">
    <property type="entry name" value="EryCIII-like_C"/>
</dbReference>
<dbReference type="Gene3D" id="3.40.50.2000">
    <property type="entry name" value="Glycogen Phosphorylase B"/>
    <property type="match status" value="2"/>
</dbReference>
<accession>A0A066YW63</accession>